<feature type="region of interest" description="Disordered" evidence="1">
    <location>
        <begin position="1"/>
        <end position="88"/>
    </location>
</feature>
<reference evidence="4" key="2">
    <citation type="submission" date="2009-11" db="EMBL/GenBank/DDBJ databases">
        <title>The Genome Sequence of Allomyces macrogynus strain ATCC 38327.</title>
        <authorList>
            <consortium name="The Broad Institute Genome Sequencing Platform"/>
            <person name="Russ C."/>
            <person name="Cuomo C."/>
            <person name="Shea T."/>
            <person name="Young S.K."/>
            <person name="Zeng Q."/>
            <person name="Koehrsen M."/>
            <person name="Haas B."/>
            <person name="Borodovsky M."/>
            <person name="Guigo R."/>
            <person name="Alvarado L."/>
            <person name="Berlin A."/>
            <person name="Borenstein D."/>
            <person name="Chen Z."/>
            <person name="Engels R."/>
            <person name="Freedman E."/>
            <person name="Gellesch M."/>
            <person name="Goldberg J."/>
            <person name="Griggs A."/>
            <person name="Gujja S."/>
            <person name="Heiman D."/>
            <person name="Hepburn T."/>
            <person name="Howarth C."/>
            <person name="Jen D."/>
            <person name="Larson L."/>
            <person name="Lewis B."/>
            <person name="Mehta T."/>
            <person name="Park D."/>
            <person name="Pearson M."/>
            <person name="Roberts A."/>
            <person name="Saif S."/>
            <person name="Shenoy N."/>
            <person name="Sisk P."/>
            <person name="Stolte C."/>
            <person name="Sykes S."/>
            <person name="Walk T."/>
            <person name="White J."/>
            <person name="Yandava C."/>
            <person name="Burger G."/>
            <person name="Gray M.W."/>
            <person name="Holland P.W.H."/>
            <person name="King N."/>
            <person name="Lang F.B.F."/>
            <person name="Roger A.J."/>
            <person name="Ruiz-Trillo I."/>
            <person name="Lander E."/>
            <person name="Nusbaum C."/>
        </authorList>
    </citation>
    <scope>NUCLEOTIDE SEQUENCE [LARGE SCALE GENOMIC DNA]</scope>
    <source>
        <strain evidence="4">ATCC 38327</strain>
    </source>
</reference>
<organism evidence="3 4">
    <name type="scientific">Allomyces macrogynus (strain ATCC 38327)</name>
    <name type="common">Allomyces javanicus var. macrogynus</name>
    <dbReference type="NCBI Taxonomy" id="578462"/>
    <lineage>
        <taxon>Eukaryota</taxon>
        <taxon>Fungi</taxon>
        <taxon>Fungi incertae sedis</taxon>
        <taxon>Blastocladiomycota</taxon>
        <taxon>Blastocladiomycetes</taxon>
        <taxon>Blastocladiales</taxon>
        <taxon>Blastocladiaceae</taxon>
        <taxon>Allomyces</taxon>
    </lineage>
</organism>
<evidence type="ECO:0000256" key="1">
    <source>
        <dbReference type="SAM" id="MobiDB-lite"/>
    </source>
</evidence>
<protein>
    <submittedName>
        <fullName evidence="3">Uncharacterized protein</fullName>
    </submittedName>
</protein>
<dbReference type="VEuPathDB" id="FungiDB:AMAG_08462"/>
<evidence type="ECO:0000313" key="4">
    <source>
        <dbReference type="Proteomes" id="UP000054350"/>
    </source>
</evidence>
<keyword evidence="2" id="KW-0812">Transmembrane</keyword>
<keyword evidence="2" id="KW-0472">Membrane</keyword>
<accession>A0A0L0SLJ7</accession>
<gene>
    <name evidence="3" type="ORF">AMAG_08462</name>
</gene>
<name>A0A0L0SLJ7_ALLM3</name>
<feature type="transmembrane region" description="Helical" evidence="2">
    <location>
        <begin position="100"/>
        <end position="121"/>
    </location>
</feature>
<feature type="region of interest" description="Disordered" evidence="1">
    <location>
        <begin position="222"/>
        <end position="244"/>
    </location>
</feature>
<dbReference type="EMBL" id="GG745342">
    <property type="protein sequence ID" value="KNE63323.1"/>
    <property type="molecule type" value="Genomic_DNA"/>
</dbReference>
<dbReference type="AlphaFoldDB" id="A0A0L0SLJ7"/>
<proteinExistence type="predicted"/>
<keyword evidence="2" id="KW-1133">Transmembrane helix</keyword>
<keyword evidence="4" id="KW-1185">Reference proteome</keyword>
<evidence type="ECO:0000313" key="3">
    <source>
        <dbReference type="EMBL" id="KNE63323.1"/>
    </source>
</evidence>
<evidence type="ECO:0000256" key="2">
    <source>
        <dbReference type="SAM" id="Phobius"/>
    </source>
</evidence>
<dbReference type="Proteomes" id="UP000054350">
    <property type="component" value="Unassembled WGS sequence"/>
</dbReference>
<feature type="compositionally biased region" description="Pro residues" evidence="1">
    <location>
        <begin position="1"/>
        <end position="21"/>
    </location>
</feature>
<reference evidence="3 4" key="1">
    <citation type="submission" date="2009-11" db="EMBL/GenBank/DDBJ databases">
        <title>Annotation of Allomyces macrogynus ATCC 38327.</title>
        <authorList>
            <consortium name="The Broad Institute Genome Sequencing Platform"/>
            <person name="Russ C."/>
            <person name="Cuomo C."/>
            <person name="Burger G."/>
            <person name="Gray M.W."/>
            <person name="Holland P.W.H."/>
            <person name="King N."/>
            <person name="Lang F.B.F."/>
            <person name="Roger A.J."/>
            <person name="Ruiz-Trillo I."/>
            <person name="Young S.K."/>
            <person name="Zeng Q."/>
            <person name="Gargeya S."/>
            <person name="Fitzgerald M."/>
            <person name="Haas B."/>
            <person name="Abouelleil A."/>
            <person name="Alvarado L."/>
            <person name="Arachchi H.M."/>
            <person name="Berlin A."/>
            <person name="Chapman S.B."/>
            <person name="Gearin G."/>
            <person name="Goldberg J."/>
            <person name="Griggs A."/>
            <person name="Gujja S."/>
            <person name="Hansen M."/>
            <person name="Heiman D."/>
            <person name="Howarth C."/>
            <person name="Larimer J."/>
            <person name="Lui A."/>
            <person name="MacDonald P.J.P."/>
            <person name="McCowen C."/>
            <person name="Montmayeur A."/>
            <person name="Murphy C."/>
            <person name="Neiman D."/>
            <person name="Pearson M."/>
            <person name="Priest M."/>
            <person name="Roberts A."/>
            <person name="Saif S."/>
            <person name="Shea T."/>
            <person name="Sisk P."/>
            <person name="Stolte C."/>
            <person name="Sykes S."/>
            <person name="Wortman J."/>
            <person name="Nusbaum C."/>
            <person name="Birren B."/>
        </authorList>
    </citation>
    <scope>NUCLEOTIDE SEQUENCE [LARGE SCALE GENOMIC DNA]</scope>
    <source>
        <strain evidence="3 4">ATCC 38327</strain>
    </source>
</reference>
<feature type="compositionally biased region" description="Low complexity" evidence="1">
    <location>
        <begin position="22"/>
        <end position="41"/>
    </location>
</feature>
<sequence length="244" mass="25604">MHDLPPAPAPRPASTTPPPTPIATSTMLAPRSTPSTPGGPSIVTLVVPDPEAPQPRRSAVDARATTDSKAAIAPLPVPPPSARLPRARRNEQRCHDCCHMHLLAAALALAVGAVVLVFLVVAAMRAKGEPVDGAPPPSHWVEWDNSHCGTRGSEDCIERARLATAGILPRAVHGASSRAGIDGIALLDAKDPTRPIMRNQGPHLAVTRERWVTDAAESLPVAELTGRPRHAATRFDGGTGPRRA</sequence>